<evidence type="ECO:0000313" key="10">
    <source>
        <dbReference type="Proteomes" id="UP000000393"/>
    </source>
</evidence>
<dbReference type="AlphaFoldDB" id="D8K767"/>
<feature type="domain" description="Multidrug resistance protein MdtA-like barrel-sandwich hybrid" evidence="6">
    <location>
        <begin position="58"/>
        <end position="192"/>
    </location>
</feature>
<dbReference type="GO" id="GO:0005886">
    <property type="term" value="C:plasma membrane"/>
    <property type="evidence" value="ECO:0007669"/>
    <property type="project" value="UniProtKB-SubCell"/>
</dbReference>
<dbReference type="Pfam" id="PF25944">
    <property type="entry name" value="Beta-barrel_RND"/>
    <property type="match status" value="1"/>
</dbReference>
<dbReference type="eggNOG" id="COG0845">
    <property type="taxonomic scope" value="Bacteria"/>
</dbReference>
<dbReference type="KEGG" id="nwa:Nwat_1897"/>
<dbReference type="GO" id="GO:0046677">
    <property type="term" value="P:response to antibiotic"/>
    <property type="evidence" value="ECO:0007669"/>
    <property type="project" value="TreeGrafter"/>
</dbReference>
<dbReference type="GO" id="GO:0022857">
    <property type="term" value="F:transmembrane transporter activity"/>
    <property type="evidence" value="ECO:0007669"/>
    <property type="project" value="InterPro"/>
</dbReference>
<dbReference type="SUPFAM" id="SSF111369">
    <property type="entry name" value="HlyD-like secretion proteins"/>
    <property type="match status" value="1"/>
</dbReference>
<name>D8K767_NITWC</name>
<protein>
    <submittedName>
        <fullName evidence="9">Efflux transporter, RND family, MFP subunit</fullName>
    </submittedName>
</protein>
<dbReference type="Pfam" id="PF25967">
    <property type="entry name" value="RND-MFP_C"/>
    <property type="match status" value="1"/>
</dbReference>
<dbReference type="Proteomes" id="UP000000393">
    <property type="component" value="Chromosome"/>
</dbReference>
<dbReference type="PANTHER" id="PTHR30158">
    <property type="entry name" value="ACRA/E-RELATED COMPONENT OF DRUG EFFLUX TRANSPORTER"/>
    <property type="match status" value="1"/>
</dbReference>
<feature type="domain" description="Multidrug resistance protein MdtA-like beta-barrel" evidence="7">
    <location>
        <begin position="203"/>
        <end position="287"/>
    </location>
</feature>
<evidence type="ECO:0000313" key="9">
    <source>
        <dbReference type="EMBL" id="ADJ28744.1"/>
    </source>
</evidence>
<dbReference type="Pfam" id="PF25917">
    <property type="entry name" value="BSH_RND"/>
    <property type="match status" value="1"/>
</dbReference>
<dbReference type="InterPro" id="IPR006143">
    <property type="entry name" value="RND_pump_MFP"/>
</dbReference>
<evidence type="ECO:0000259" key="5">
    <source>
        <dbReference type="Pfam" id="PF25876"/>
    </source>
</evidence>
<keyword evidence="4" id="KW-0732">Signal</keyword>
<comment type="similarity">
    <text evidence="2">Belongs to the membrane fusion protein (MFP) (TC 8.A.1) family.</text>
</comment>
<keyword evidence="10" id="KW-1185">Reference proteome</keyword>
<evidence type="ECO:0000259" key="6">
    <source>
        <dbReference type="Pfam" id="PF25917"/>
    </source>
</evidence>
<dbReference type="Gene3D" id="2.40.420.20">
    <property type="match status" value="1"/>
</dbReference>
<feature type="signal peptide" evidence="4">
    <location>
        <begin position="1"/>
        <end position="24"/>
    </location>
</feature>
<feature type="coiled-coil region" evidence="3">
    <location>
        <begin position="98"/>
        <end position="132"/>
    </location>
</feature>
<dbReference type="STRING" id="105559.Nwat_1897"/>
<feature type="domain" description="Multidrug resistance protein MdtA-like C-terminal permuted SH3" evidence="8">
    <location>
        <begin position="294"/>
        <end position="354"/>
    </location>
</feature>
<dbReference type="Pfam" id="PF25876">
    <property type="entry name" value="HH_MFP_RND"/>
    <property type="match status" value="1"/>
</dbReference>
<dbReference type="Gene3D" id="2.40.50.100">
    <property type="match status" value="1"/>
</dbReference>
<gene>
    <name evidence="9" type="ordered locus">Nwat_1897</name>
</gene>
<dbReference type="InterPro" id="IPR058625">
    <property type="entry name" value="MdtA-like_BSH"/>
</dbReference>
<evidence type="ECO:0000256" key="2">
    <source>
        <dbReference type="ARBA" id="ARBA00009477"/>
    </source>
</evidence>
<feature type="chain" id="PRO_5003116611" evidence="4">
    <location>
        <begin position="25"/>
        <end position="369"/>
    </location>
</feature>
<evidence type="ECO:0000256" key="1">
    <source>
        <dbReference type="ARBA" id="ARBA00004519"/>
    </source>
</evidence>
<evidence type="ECO:0000256" key="4">
    <source>
        <dbReference type="SAM" id="SignalP"/>
    </source>
</evidence>
<dbReference type="OrthoDB" id="9800613at2"/>
<accession>D8K767</accession>
<evidence type="ECO:0000259" key="8">
    <source>
        <dbReference type="Pfam" id="PF25967"/>
    </source>
</evidence>
<proteinExistence type="inferred from homology"/>
<organism evidence="9 10">
    <name type="scientific">Nitrosococcus watsoni (strain C-113)</name>
    <dbReference type="NCBI Taxonomy" id="105559"/>
    <lineage>
        <taxon>Bacteria</taxon>
        <taxon>Pseudomonadati</taxon>
        <taxon>Pseudomonadota</taxon>
        <taxon>Gammaproteobacteria</taxon>
        <taxon>Chromatiales</taxon>
        <taxon>Chromatiaceae</taxon>
        <taxon>Nitrosococcus</taxon>
    </lineage>
</organism>
<dbReference type="NCBIfam" id="TIGR01730">
    <property type="entry name" value="RND_mfp"/>
    <property type="match status" value="1"/>
</dbReference>
<sequence>MARLILPMICLLGNLVIMSTTAIAQSQTPPPSVMVSKVHKRDITPTLELLGRVEARDEVALRARIEGILEQRNFEEGGLVEQDQLLFVIEKRPFEVQVQQVKAEFASAQASLKNAQANLRRLQELHDRKLVSAADLDTAQAEASIAKANVLKAQAALESAELSLSYTEIRSPIRGRISGATYSVGNLVGPGSEPLATVFSFDPIHVSLAVSDKVLLNARQQGIIASGNPPVAPSLVLADGSLYPERGRFDYLAPEVDRGTDTVQVWALFPNSKEILLPGQFVNVLIRRKQPITALVVPQTAVQQDKQGFFVLVVNRANQVEVRRIVTDRQVDNDWVIESGLAAGERVIVQGVQKVRPNMSVNPVTTDER</sequence>
<keyword evidence="3" id="KW-0175">Coiled coil</keyword>
<dbReference type="Gene3D" id="1.10.287.470">
    <property type="entry name" value="Helix hairpin bin"/>
    <property type="match status" value="1"/>
</dbReference>
<dbReference type="InterPro" id="IPR058626">
    <property type="entry name" value="MdtA-like_b-barrel"/>
</dbReference>
<dbReference type="HOGENOM" id="CLU_018816_2_1_6"/>
<dbReference type="FunFam" id="2.40.420.20:FF:000001">
    <property type="entry name" value="Efflux RND transporter periplasmic adaptor subunit"/>
    <property type="match status" value="1"/>
</dbReference>
<comment type="subcellular location">
    <subcellularLocation>
        <location evidence="1">Cell inner membrane</location>
        <topology evidence="1">Lipid-anchor</topology>
    </subcellularLocation>
</comment>
<reference evidence="9 10" key="1">
    <citation type="submission" date="2010-06" db="EMBL/GenBank/DDBJ databases">
        <title>Complete sequence of chromosome of Nitrosococcus watsoni C-113.</title>
        <authorList>
            <consortium name="US DOE Joint Genome Institute"/>
            <person name="Lucas S."/>
            <person name="Copeland A."/>
            <person name="Lapidus A."/>
            <person name="Cheng J.-F."/>
            <person name="Bruce D."/>
            <person name="Goodwin L."/>
            <person name="Pitluck S."/>
            <person name="Malfatti S.A."/>
            <person name="Chain P.S.G."/>
            <person name="Land M."/>
            <person name="Hauser L."/>
            <person name="Kyrpides N."/>
            <person name="Ivanova N."/>
            <person name="Cambell M.A."/>
            <person name="Heidelberg J.F."/>
            <person name="Klotz M.G."/>
            <person name="Woyke T."/>
        </authorList>
    </citation>
    <scope>NUCLEOTIDE SEQUENCE [LARGE SCALE GENOMIC DNA]</scope>
    <source>
        <strain evidence="9 10">C-113</strain>
    </source>
</reference>
<evidence type="ECO:0000256" key="3">
    <source>
        <dbReference type="SAM" id="Coils"/>
    </source>
</evidence>
<feature type="domain" description="Multidrug resistance protein MdtA-like alpha-helical hairpin" evidence="5">
    <location>
        <begin position="98"/>
        <end position="167"/>
    </location>
</feature>
<evidence type="ECO:0000259" key="7">
    <source>
        <dbReference type="Pfam" id="PF25944"/>
    </source>
</evidence>
<dbReference type="Gene3D" id="2.40.30.170">
    <property type="match status" value="1"/>
</dbReference>
<dbReference type="RefSeq" id="WP_013220836.1">
    <property type="nucleotide sequence ID" value="NC_014315.1"/>
</dbReference>
<dbReference type="EMBL" id="CP002086">
    <property type="protein sequence ID" value="ADJ28744.1"/>
    <property type="molecule type" value="Genomic_DNA"/>
</dbReference>
<dbReference type="InterPro" id="IPR058627">
    <property type="entry name" value="MdtA-like_C"/>
</dbReference>
<dbReference type="InterPro" id="IPR058624">
    <property type="entry name" value="MdtA-like_HH"/>
</dbReference>